<dbReference type="GO" id="GO:0006516">
    <property type="term" value="P:glycoprotein catabolic process"/>
    <property type="evidence" value="ECO:0007669"/>
    <property type="project" value="TreeGrafter"/>
</dbReference>
<dbReference type="Proteomes" id="UP000887574">
    <property type="component" value="Unplaced"/>
</dbReference>
<evidence type="ECO:0000256" key="1">
    <source>
        <dbReference type="ARBA" id="ARBA00023295"/>
    </source>
</evidence>
<evidence type="ECO:0000256" key="2">
    <source>
        <dbReference type="SAM" id="MobiDB-lite"/>
    </source>
</evidence>
<evidence type="ECO:0000313" key="4">
    <source>
        <dbReference type="WBParaSite" id="jg6664"/>
    </source>
</evidence>
<dbReference type="SUPFAM" id="SSF51445">
    <property type="entry name" value="(Trans)glycosidases"/>
    <property type="match status" value="1"/>
</dbReference>
<proteinExistence type="predicted"/>
<accession>A0A915EJM3</accession>
<evidence type="ECO:0000313" key="3">
    <source>
        <dbReference type="Proteomes" id="UP000887574"/>
    </source>
</evidence>
<dbReference type="GO" id="GO:0004567">
    <property type="term" value="F:beta-mannosidase activity"/>
    <property type="evidence" value="ECO:0007669"/>
    <property type="project" value="TreeGrafter"/>
</dbReference>
<keyword evidence="3" id="KW-1185">Reference proteome</keyword>
<dbReference type="InterPro" id="IPR050887">
    <property type="entry name" value="Beta-mannosidase_GH2"/>
</dbReference>
<name>A0A915EJM3_9BILA</name>
<dbReference type="AlphaFoldDB" id="A0A915EJM3"/>
<dbReference type="WBParaSite" id="jg6664">
    <property type="protein sequence ID" value="jg6664"/>
    <property type="gene ID" value="jg6664"/>
</dbReference>
<dbReference type="PANTHER" id="PTHR43730">
    <property type="entry name" value="BETA-MANNOSIDASE"/>
    <property type="match status" value="1"/>
</dbReference>
<dbReference type="Gene3D" id="3.20.20.80">
    <property type="entry name" value="Glycosidases"/>
    <property type="match status" value="1"/>
</dbReference>
<dbReference type="PANTHER" id="PTHR43730:SF1">
    <property type="entry name" value="BETA-MANNOSIDASE"/>
    <property type="match status" value="1"/>
</dbReference>
<protein>
    <submittedName>
        <fullName evidence="4">Uncharacterized protein</fullName>
    </submittedName>
</protein>
<dbReference type="InterPro" id="IPR017853">
    <property type="entry name" value="GH"/>
</dbReference>
<keyword evidence="1" id="KW-0326">Glycosidase</keyword>
<reference evidence="4" key="1">
    <citation type="submission" date="2022-11" db="UniProtKB">
        <authorList>
            <consortium name="WormBaseParasite"/>
        </authorList>
    </citation>
    <scope>IDENTIFICATION</scope>
</reference>
<keyword evidence="1" id="KW-0378">Hydrolase</keyword>
<feature type="region of interest" description="Disordered" evidence="2">
    <location>
        <begin position="29"/>
        <end position="48"/>
    </location>
</feature>
<organism evidence="3 4">
    <name type="scientific">Ditylenchus dipsaci</name>
    <dbReference type="NCBI Taxonomy" id="166011"/>
    <lineage>
        <taxon>Eukaryota</taxon>
        <taxon>Metazoa</taxon>
        <taxon>Ecdysozoa</taxon>
        <taxon>Nematoda</taxon>
        <taxon>Chromadorea</taxon>
        <taxon>Rhabditida</taxon>
        <taxon>Tylenchina</taxon>
        <taxon>Tylenchomorpha</taxon>
        <taxon>Sphaerularioidea</taxon>
        <taxon>Anguinidae</taxon>
        <taxon>Anguininae</taxon>
        <taxon>Ditylenchus</taxon>
    </lineage>
</organism>
<sequence>MIADYKKLYYDTLKPLVNSLDASRPYLLSSPSNGVETEKQGGYSENPGDTAYGDIHFYTDFDNLWKDSTYKTPRCATEYGIQSYPLRDTMTAWINQSEWTYGSKSMNLRQHHTGGAINNLVLVYQHFELPIACGVTKSSELLTCEQFTNSAVYMDDFSLLSQVHQAVAMQVESEHYRR</sequence>